<dbReference type="PANTHER" id="PTHR30346">
    <property type="entry name" value="TRANSCRIPTIONAL DUAL REGULATOR HCAR-RELATED"/>
    <property type="match status" value="1"/>
</dbReference>
<dbReference type="SUPFAM" id="SSF53850">
    <property type="entry name" value="Periplasmic binding protein-like II"/>
    <property type="match status" value="1"/>
</dbReference>
<evidence type="ECO:0000313" key="7">
    <source>
        <dbReference type="Proteomes" id="UP000235881"/>
    </source>
</evidence>
<gene>
    <name evidence="6" type="ORF">CXK95_01405</name>
</gene>
<evidence type="ECO:0000256" key="2">
    <source>
        <dbReference type="ARBA" id="ARBA00023015"/>
    </source>
</evidence>
<evidence type="ECO:0000259" key="5">
    <source>
        <dbReference type="Pfam" id="PF03466"/>
    </source>
</evidence>
<dbReference type="RefSeq" id="WP_031640195.1">
    <property type="nucleotide sequence ID" value="NZ_CP065721.1"/>
</dbReference>
<comment type="caution">
    <text evidence="6">The sequence shown here is derived from an EMBL/GenBank/DDBJ whole genome shotgun (WGS) entry which is preliminary data.</text>
</comment>
<dbReference type="InterPro" id="IPR005119">
    <property type="entry name" value="LysR_subst-bd"/>
</dbReference>
<protein>
    <submittedName>
        <fullName evidence="6">LysR family transcriptional regulator</fullName>
    </submittedName>
</protein>
<reference evidence="6 7" key="1">
    <citation type="submission" date="2018-01" db="EMBL/GenBank/DDBJ databases">
        <title>Denitrification phenotypes of diverse strains of Pseudomonas stutzeri.</title>
        <authorList>
            <person name="Milligan D.A."/>
            <person name="Bergaust L."/>
            <person name="Bakken L.R."/>
            <person name="Frostegard A."/>
        </authorList>
    </citation>
    <scope>NUCLEOTIDE SEQUENCE [LARGE SCALE GENOMIC DNA]</scope>
    <source>
        <strain evidence="6 7">DSM 50238</strain>
    </source>
</reference>
<evidence type="ECO:0000256" key="3">
    <source>
        <dbReference type="ARBA" id="ARBA00023125"/>
    </source>
</evidence>
<dbReference type="GO" id="GO:0032993">
    <property type="term" value="C:protein-DNA complex"/>
    <property type="evidence" value="ECO:0007669"/>
    <property type="project" value="TreeGrafter"/>
</dbReference>
<dbReference type="GO" id="GO:0003677">
    <property type="term" value="F:DNA binding"/>
    <property type="evidence" value="ECO:0007669"/>
    <property type="project" value="UniProtKB-KW"/>
</dbReference>
<keyword evidence="4" id="KW-0804">Transcription</keyword>
<comment type="similarity">
    <text evidence="1">Belongs to the LysR transcriptional regulatory family.</text>
</comment>
<evidence type="ECO:0000313" key="6">
    <source>
        <dbReference type="EMBL" id="PNF77980.1"/>
    </source>
</evidence>
<evidence type="ECO:0000256" key="4">
    <source>
        <dbReference type="ARBA" id="ARBA00023163"/>
    </source>
</evidence>
<dbReference type="OrthoDB" id="9178873at2"/>
<feature type="domain" description="LysR substrate-binding" evidence="5">
    <location>
        <begin position="9"/>
        <end position="202"/>
    </location>
</feature>
<dbReference type="Pfam" id="PF03466">
    <property type="entry name" value="LysR_substrate"/>
    <property type="match status" value="1"/>
</dbReference>
<keyword evidence="2" id="KW-0805">Transcription regulation</keyword>
<keyword evidence="3" id="KW-0238">DNA-binding</keyword>
<sequence>MESSDITAEIRMAVLGEWVPPQLADVLALQRAEEPETHAVLAGWTDPGRGAELPGDGFDFALSAVARQWPGWVCEPLWHDTLAVAVAKRSHLLAYREVPCQEVLKQPLICSQSTADEPWRMTVQRVFENALQEREQTVETFDVVMTLVAAGYGITIAPAARLASYLRRGIAMRPLAGAPTIVMAYLLRREASLSDTQARFARRARLVS</sequence>
<dbReference type="Proteomes" id="UP000235881">
    <property type="component" value="Unassembled WGS sequence"/>
</dbReference>
<organism evidence="6 7">
    <name type="scientific">Stutzerimonas degradans</name>
    <dbReference type="NCBI Taxonomy" id="2968968"/>
    <lineage>
        <taxon>Bacteria</taxon>
        <taxon>Pseudomonadati</taxon>
        <taxon>Pseudomonadota</taxon>
        <taxon>Gammaproteobacteria</taxon>
        <taxon>Pseudomonadales</taxon>
        <taxon>Pseudomonadaceae</taxon>
        <taxon>Stutzerimonas</taxon>
    </lineage>
</organism>
<dbReference type="EMBL" id="POUK01000001">
    <property type="protein sequence ID" value="PNF77980.1"/>
    <property type="molecule type" value="Genomic_DNA"/>
</dbReference>
<dbReference type="Gene3D" id="3.40.190.10">
    <property type="entry name" value="Periplasmic binding protein-like II"/>
    <property type="match status" value="2"/>
</dbReference>
<keyword evidence="7" id="KW-1185">Reference proteome</keyword>
<accession>A0A0C2S544</accession>
<name>A0A0C2S544_9GAMM</name>
<dbReference type="AlphaFoldDB" id="A0A0C2S544"/>
<proteinExistence type="inferred from homology"/>
<dbReference type="GO" id="GO:0003700">
    <property type="term" value="F:DNA-binding transcription factor activity"/>
    <property type="evidence" value="ECO:0007669"/>
    <property type="project" value="TreeGrafter"/>
</dbReference>
<dbReference type="PANTHER" id="PTHR30346:SF0">
    <property type="entry name" value="HCA OPERON TRANSCRIPTIONAL ACTIVATOR HCAR"/>
    <property type="match status" value="1"/>
</dbReference>
<evidence type="ECO:0000256" key="1">
    <source>
        <dbReference type="ARBA" id="ARBA00009437"/>
    </source>
</evidence>